<accession>A0A4R6UNA4</accession>
<dbReference type="InterPro" id="IPR035920">
    <property type="entry name" value="YhbY-like_sf"/>
</dbReference>
<sequence length="158" mass="17580">MPQIQLTPAQRKLHRADAHHLDPVVLIGADGLTDAVRREVDAALNAHGLIKVRVFSDDRNEREAMLRDLADTLDAAPIQHIGKLLVLWRPIPDKAKAPDEDRKPGPREIKILKYSKKGGQRPEVKTVRLLGNQRLTAGGLIKKAKKPKPKSVKKLNQA</sequence>
<feature type="domain" description="CRM" evidence="4">
    <location>
        <begin position="4"/>
        <end position="100"/>
    </location>
</feature>
<protein>
    <submittedName>
        <fullName evidence="5">Putative YhbY family RNA-binding protein</fullName>
    </submittedName>
</protein>
<dbReference type="PANTHER" id="PTHR40065">
    <property type="entry name" value="RNA-BINDING PROTEIN YHBY"/>
    <property type="match status" value="1"/>
</dbReference>
<dbReference type="Gene3D" id="3.30.110.60">
    <property type="entry name" value="YhbY-like"/>
    <property type="match status" value="1"/>
</dbReference>
<dbReference type="PROSITE" id="PS51295">
    <property type="entry name" value="CRM"/>
    <property type="match status" value="1"/>
</dbReference>
<proteinExistence type="predicted"/>
<feature type="compositionally biased region" description="Basic residues" evidence="3">
    <location>
        <begin position="142"/>
        <end position="158"/>
    </location>
</feature>
<evidence type="ECO:0000313" key="5">
    <source>
        <dbReference type="EMBL" id="TDQ44694.1"/>
    </source>
</evidence>
<dbReference type="SUPFAM" id="SSF75471">
    <property type="entry name" value="YhbY-like"/>
    <property type="match status" value="1"/>
</dbReference>
<dbReference type="AlphaFoldDB" id="A0A4R6UNA4"/>
<feature type="region of interest" description="Disordered" evidence="3">
    <location>
        <begin position="94"/>
        <end position="158"/>
    </location>
</feature>
<evidence type="ECO:0000256" key="1">
    <source>
        <dbReference type="ARBA" id="ARBA00022884"/>
    </source>
</evidence>
<dbReference type="GO" id="GO:0003723">
    <property type="term" value="F:RNA binding"/>
    <property type="evidence" value="ECO:0007669"/>
    <property type="project" value="UniProtKB-UniRule"/>
</dbReference>
<evidence type="ECO:0000256" key="2">
    <source>
        <dbReference type="PROSITE-ProRule" id="PRU00626"/>
    </source>
</evidence>
<dbReference type="Pfam" id="PF01985">
    <property type="entry name" value="CRS1_YhbY"/>
    <property type="match status" value="1"/>
</dbReference>
<evidence type="ECO:0000256" key="3">
    <source>
        <dbReference type="SAM" id="MobiDB-lite"/>
    </source>
</evidence>
<dbReference type="InterPro" id="IPR051925">
    <property type="entry name" value="RNA-binding_domain"/>
</dbReference>
<organism evidence="5 6">
    <name type="scientific">Tepidicella xavieri</name>
    <dbReference type="NCBI Taxonomy" id="360241"/>
    <lineage>
        <taxon>Bacteria</taxon>
        <taxon>Pseudomonadati</taxon>
        <taxon>Pseudomonadota</taxon>
        <taxon>Betaproteobacteria</taxon>
        <taxon>Burkholderiales</taxon>
        <taxon>Tepidicella</taxon>
    </lineage>
</organism>
<dbReference type="OrthoDB" id="9797519at2"/>
<evidence type="ECO:0000313" key="6">
    <source>
        <dbReference type="Proteomes" id="UP000295510"/>
    </source>
</evidence>
<dbReference type="RefSeq" id="WP_133595626.1">
    <property type="nucleotide sequence ID" value="NZ_SNYL01000002.1"/>
</dbReference>
<dbReference type="InterPro" id="IPR001890">
    <property type="entry name" value="RNA-binding_CRM"/>
</dbReference>
<comment type="caution">
    <text evidence="5">The sequence shown here is derived from an EMBL/GenBank/DDBJ whole genome shotgun (WGS) entry which is preliminary data.</text>
</comment>
<evidence type="ECO:0000259" key="4">
    <source>
        <dbReference type="PROSITE" id="PS51295"/>
    </source>
</evidence>
<dbReference type="SMART" id="SM01103">
    <property type="entry name" value="CRS1_YhbY"/>
    <property type="match status" value="1"/>
</dbReference>
<name>A0A4R6UNA4_9BURK</name>
<keyword evidence="1 2" id="KW-0694">RNA-binding</keyword>
<feature type="compositionally biased region" description="Basic and acidic residues" evidence="3">
    <location>
        <begin position="94"/>
        <end position="111"/>
    </location>
</feature>
<dbReference type="Proteomes" id="UP000295510">
    <property type="component" value="Unassembled WGS sequence"/>
</dbReference>
<gene>
    <name evidence="5" type="ORF">DFR43_10233</name>
</gene>
<keyword evidence="6" id="KW-1185">Reference proteome</keyword>
<reference evidence="5 6" key="1">
    <citation type="submission" date="2019-03" db="EMBL/GenBank/DDBJ databases">
        <title>Genomic Encyclopedia of Type Strains, Phase IV (KMG-IV): sequencing the most valuable type-strain genomes for metagenomic binning, comparative biology and taxonomic classification.</title>
        <authorList>
            <person name="Goeker M."/>
        </authorList>
    </citation>
    <scope>NUCLEOTIDE SEQUENCE [LARGE SCALE GENOMIC DNA]</scope>
    <source>
        <strain evidence="5 6">DSM 19605</strain>
    </source>
</reference>
<dbReference type="PANTHER" id="PTHR40065:SF3">
    <property type="entry name" value="RNA-BINDING PROTEIN YHBY"/>
    <property type="match status" value="1"/>
</dbReference>
<dbReference type="EMBL" id="SNYL01000002">
    <property type="protein sequence ID" value="TDQ44694.1"/>
    <property type="molecule type" value="Genomic_DNA"/>
</dbReference>